<name>J9FW00_9ZZZZ</name>
<sequence>MFCFRCHLKQNSSFKLFQLFSEFGILVLSIVDQNDCLSLLLLEQLQQPIDIFLPINIHSLPYFFSQFLVFFQLYLTCLCFFLQFLRLIFQISRPQFS</sequence>
<reference evidence="2" key="1">
    <citation type="journal article" date="2012" name="PLoS ONE">
        <title>Gene sets for utilization of primary and secondary nutrition supplies in the distal gut of endangered iberian lynx.</title>
        <authorList>
            <person name="Alcaide M."/>
            <person name="Messina E."/>
            <person name="Richter M."/>
            <person name="Bargiela R."/>
            <person name="Peplies J."/>
            <person name="Huws S.A."/>
            <person name="Newbold C.J."/>
            <person name="Golyshin P.N."/>
            <person name="Simon M.A."/>
            <person name="Lopez G."/>
            <person name="Yakimov M.M."/>
            <person name="Ferrer M."/>
        </authorList>
    </citation>
    <scope>NUCLEOTIDE SEQUENCE</scope>
</reference>
<dbReference type="AlphaFoldDB" id="J9FW00"/>
<evidence type="ECO:0000313" key="2">
    <source>
        <dbReference type="EMBL" id="EJW98703.1"/>
    </source>
</evidence>
<keyword evidence="1" id="KW-0472">Membrane</keyword>
<feature type="transmembrane region" description="Helical" evidence="1">
    <location>
        <begin position="67"/>
        <end position="89"/>
    </location>
</feature>
<keyword evidence="1" id="KW-1133">Transmembrane helix</keyword>
<keyword evidence="1" id="KW-0812">Transmembrane</keyword>
<comment type="caution">
    <text evidence="2">The sequence shown here is derived from an EMBL/GenBank/DDBJ whole genome shotgun (WGS) entry which is preliminary data.</text>
</comment>
<evidence type="ECO:0000256" key="1">
    <source>
        <dbReference type="SAM" id="Phobius"/>
    </source>
</evidence>
<dbReference type="EMBL" id="AMCI01004142">
    <property type="protein sequence ID" value="EJW98703.1"/>
    <property type="molecule type" value="Genomic_DNA"/>
</dbReference>
<organism evidence="2">
    <name type="scientific">gut metagenome</name>
    <dbReference type="NCBI Taxonomy" id="749906"/>
    <lineage>
        <taxon>unclassified sequences</taxon>
        <taxon>metagenomes</taxon>
        <taxon>organismal metagenomes</taxon>
    </lineage>
</organism>
<protein>
    <submittedName>
        <fullName evidence="2">Uncharacterized protein</fullName>
    </submittedName>
</protein>
<feature type="transmembrane region" description="Helical" evidence="1">
    <location>
        <begin position="12"/>
        <end position="31"/>
    </location>
</feature>
<accession>J9FW00</accession>
<proteinExistence type="predicted"/>
<gene>
    <name evidence="2" type="ORF">EVA_13189</name>
</gene>